<sequence length="194" mass="21813">MASVRTLSTEKVIVAATEIARQDGLQKLTMSMLAKKLNIRSQSLYHYISNRDELVSLVGAHVLNELYQQIVNSIVGLSGKTAIIKMGDIVRQEIIKQPFMTSVFYMMQANPHEHNVQAAMEKIVDIVKRIINEDDVLKKAVDPQMLVGAAFGFIFIDLLPDHRERKNLQEGQCAYDLMLMRLISPSAAEEKGVK</sequence>
<protein>
    <submittedName>
        <fullName evidence="4">TetR/AcrR family transcriptional regulator</fullName>
    </submittedName>
</protein>
<name>A0A9D1QR18_9LACO</name>
<feature type="DNA-binding region" description="H-T-H motif" evidence="2">
    <location>
        <begin position="29"/>
        <end position="48"/>
    </location>
</feature>
<dbReference type="GO" id="GO:0003677">
    <property type="term" value="F:DNA binding"/>
    <property type="evidence" value="ECO:0007669"/>
    <property type="project" value="UniProtKB-UniRule"/>
</dbReference>
<dbReference type="EMBL" id="DXGK01000101">
    <property type="protein sequence ID" value="HIW70672.1"/>
    <property type="molecule type" value="Genomic_DNA"/>
</dbReference>
<dbReference type="PROSITE" id="PS50977">
    <property type="entry name" value="HTH_TETR_2"/>
    <property type="match status" value="1"/>
</dbReference>
<dbReference type="Proteomes" id="UP000886878">
    <property type="component" value="Unassembled WGS sequence"/>
</dbReference>
<dbReference type="AlphaFoldDB" id="A0A9D1QR18"/>
<reference evidence="4" key="1">
    <citation type="journal article" date="2021" name="PeerJ">
        <title>Extensive microbial diversity within the chicken gut microbiome revealed by metagenomics and culture.</title>
        <authorList>
            <person name="Gilroy R."/>
            <person name="Ravi A."/>
            <person name="Getino M."/>
            <person name="Pursley I."/>
            <person name="Horton D.L."/>
            <person name="Alikhan N.F."/>
            <person name="Baker D."/>
            <person name="Gharbi K."/>
            <person name="Hall N."/>
            <person name="Watson M."/>
            <person name="Adriaenssens E.M."/>
            <person name="Foster-Nyarko E."/>
            <person name="Jarju S."/>
            <person name="Secka A."/>
            <person name="Antonio M."/>
            <person name="Oren A."/>
            <person name="Chaudhuri R.R."/>
            <person name="La Ragione R."/>
            <person name="Hildebrand F."/>
            <person name="Pallen M.J."/>
        </authorList>
    </citation>
    <scope>NUCLEOTIDE SEQUENCE</scope>
    <source>
        <strain evidence="4">ChiHejej3B27-2180</strain>
    </source>
</reference>
<dbReference type="InterPro" id="IPR001647">
    <property type="entry name" value="HTH_TetR"/>
</dbReference>
<comment type="caution">
    <text evidence="4">The sequence shown here is derived from an EMBL/GenBank/DDBJ whole genome shotgun (WGS) entry which is preliminary data.</text>
</comment>
<accession>A0A9D1QR18</accession>
<evidence type="ECO:0000259" key="3">
    <source>
        <dbReference type="PROSITE" id="PS50977"/>
    </source>
</evidence>
<dbReference type="SUPFAM" id="SSF46689">
    <property type="entry name" value="Homeodomain-like"/>
    <property type="match status" value="1"/>
</dbReference>
<proteinExistence type="predicted"/>
<evidence type="ECO:0000256" key="2">
    <source>
        <dbReference type="PROSITE-ProRule" id="PRU00335"/>
    </source>
</evidence>
<keyword evidence="1 2" id="KW-0238">DNA-binding</keyword>
<dbReference type="Gene3D" id="1.10.357.10">
    <property type="entry name" value="Tetracycline Repressor, domain 2"/>
    <property type="match status" value="1"/>
</dbReference>
<evidence type="ECO:0000313" key="5">
    <source>
        <dbReference type="Proteomes" id="UP000886878"/>
    </source>
</evidence>
<evidence type="ECO:0000313" key="4">
    <source>
        <dbReference type="EMBL" id="HIW70672.1"/>
    </source>
</evidence>
<organism evidence="4 5">
    <name type="scientific">Candidatus Limosilactobacillus merdipullorum</name>
    <dbReference type="NCBI Taxonomy" id="2838653"/>
    <lineage>
        <taxon>Bacteria</taxon>
        <taxon>Bacillati</taxon>
        <taxon>Bacillota</taxon>
        <taxon>Bacilli</taxon>
        <taxon>Lactobacillales</taxon>
        <taxon>Lactobacillaceae</taxon>
        <taxon>Limosilactobacillus</taxon>
    </lineage>
</organism>
<evidence type="ECO:0000256" key="1">
    <source>
        <dbReference type="ARBA" id="ARBA00023125"/>
    </source>
</evidence>
<feature type="domain" description="HTH tetR-type" evidence="3">
    <location>
        <begin position="6"/>
        <end position="66"/>
    </location>
</feature>
<dbReference type="Pfam" id="PF00440">
    <property type="entry name" value="TetR_N"/>
    <property type="match status" value="1"/>
</dbReference>
<reference evidence="4" key="2">
    <citation type="submission" date="2021-04" db="EMBL/GenBank/DDBJ databases">
        <authorList>
            <person name="Gilroy R."/>
        </authorList>
    </citation>
    <scope>NUCLEOTIDE SEQUENCE</scope>
    <source>
        <strain evidence="4">ChiHejej3B27-2180</strain>
    </source>
</reference>
<gene>
    <name evidence="4" type="ORF">H9876_04805</name>
</gene>
<dbReference type="InterPro" id="IPR009057">
    <property type="entry name" value="Homeodomain-like_sf"/>
</dbReference>